<accession>G0MAP4</accession>
<dbReference type="Proteomes" id="UP000008068">
    <property type="component" value="Unassembled WGS sequence"/>
</dbReference>
<protein>
    <recommendedName>
        <fullName evidence="1">Sdz-33 F-box domain-containing protein</fullName>
    </recommendedName>
</protein>
<evidence type="ECO:0000313" key="2">
    <source>
        <dbReference type="EMBL" id="EGT40656.1"/>
    </source>
</evidence>
<gene>
    <name evidence="2" type="ORF">CAEBREN_14097</name>
</gene>
<dbReference type="AlphaFoldDB" id="G0MAP4"/>
<dbReference type="PANTHER" id="PTHR22899:SF0">
    <property type="entry name" value="F-BOX ASSOCIATED DOMAIN-CONTAINING PROTEIN-RELATED"/>
    <property type="match status" value="1"/>
</dbReference>
<organism evidence="3">
    <name type="scientific">Caenorhabditis brenneri</name>
    <name type="common">Nematode worm</name>
    <dbReference type="NCBI Taxonomy" id="135651"/>
    <lineage>
        <taxon>Eukaryota</taxon>
        <taxon>Metazoa</taxon>
        <taxon>Ecdysozoa</taxon>
        <taxon>Nematoda</taxon>
        <taxon>Chromadorea</taxon>
        <taxon>Rhabditida</taxon>
        <taxon>Rhabditina</taxon>
        <taxon>Rhabditomorpha</taxon>
        <taxon>Rhabditoidea</taxon>
        <taxon>Rhabditidae</taxon>
        <taxon>Peloderinae</taxon>
        <taxon>Caenorhabditis</taxon>
    </lineage>
</organism>
<feature type="domain" description="Sdz-33 F-box" evidence="1">
    <location>
        <begin position="196"/>
        <end position="257"/>
    </location>
</feature>
<dbReference type="PANTHER" id="PTHR22899">
    <property type="entry name" value="CYCLIN-RELATED F-BOX FAMILY"/>
    <property type="match status" value="1"/>
</dbReference>
<keyword evidence="3" id="KW-1185">Reference proteome</keyword>
<dbReference type="HOGENOM" id="CLU_028840_1_3_1"/>
<sequence>MSSIPPTFPFLSLPVEEQSRVARIMDRFTAIPFSLCSNKTKELVRLSGRKCRVIEVVFSHLNTWEIELDPSRGDSPITLTSSNTGNPNSLAHVRKNLLYDGLAFGRQQNNLEFFMDNFTMQTWMKLLLYITNCRIVNVFLQESGYCPLAIRKTFEGMILNMVFVQPLYEQDSLDLMDQLPITRGLSYLSNLETKDFLKLAIQNFDKIIASNQTLTLNDLLAVNSVDFICTASGLKAKDVNRFLKLWTNGSNPRLEHLILVIDQVWEKRDDCICELTRGIHCLRVRNEDLSSSQEHQSITSGYDIFREDGVKATFWVHTYPDRTGFNMLVWS</sequence>
<dbReference type="FunCoup" id="G0MAP4">
    <property type="interactions" value="1400"/>
</dbReference>
<dbReference type="Pfam" id="PF07735">
    <property type="entry name" value="FBA_2"/>
    <property type="match status" value="1"/>
</dbReference>
<reference evidence="3" key="1">
    <citation type="submission" date="2011-07" db="EMBL/GenBank/DDBJ databases">
        <authorList>
            <consortium name="Caenorhabditis brenneri Sequencing and Analysis Consortium"/>
            <person name="Wilson R.K."/>
        </authorList>
    </citation>
    <scope>NUCLEOTIDE SEQUENCE [LARGE SCALE GENOMIC DNA]</scope>
    <source>
        <strain evidence="3">PB2801</strain>
    </source>
</reference>
<evidence type="ECO:0000313" key="3">
    <source>
        <dbReference type="Proteomes" id="UP000008068"/>
    </source>
</evidence>
<dbReference type="InParanoid" id="G0MAP4"/>
<evidence type="ECO:0000259" key="1">
    <source>
        <dbReference type="Pfam" id="PF07735"/>
    </source>
</evidence>
<dbReference type="InterPro" id="IPR012885">
    <property type="entry name" value="F-box_Sdz-33"/>
</dbReference>
<proteinExistence type="predicted"/>
<dbReference type="InterPro" id="IPR053222">
    <property type="entry name" value="Zygotic_Embryogenesis-Asso"/>
</dbReference>
<name>G0MAP4_CAEBE</name>
<dbReference type="EMBL" id="GL379788">
    <property type="protein sequence ID" value="EGT40656.1"/>
    <property type="molecule type" value="Genomic_DNA"/>
</dbReference>